<keyword evidence="1" id="KW-1133">Transmembrane helix</keyword>
<keyword evidence="1" id="KW-0812">Transmembrane</keyword>
<evidence type="ECO:0000313" key="4">
    <source>
        <dbReference type="Proteomes" id="UP000245708"/>
    </source>
</evidence>
<keyword evidence="4" id="KW-1185">Reference proteome</keyword>
<feature type="chain" id="PRO_5016288434" description="Secreted protein" evidence="2">
    <location>
        <begin position="22"/>
        <end position="81"/>
    </location>
</feature>
<dbReference type="AlphaFoldDB" id="A0A316GKM3"/>
<dbReference type="Proteomes" id="UP000245708">
    <property type="component" value="Unassembled WGS sequence"/>
</dbReference>
<protein>
    <recommendedName>
        <fullName evidence="5">Secreted protein</fullName>
    </recommendedName>
</protein>
<evidence type="ECO:0008006" key="5">
    <source>
        <dbReference type="Google" id="ProtNLM"/>
    </source>
</evidence>
<gene>
    <name evidence="3" type="ORF">C7455_104175</name>
</gene>
<keyword evidence="1" id="KW-0472">Membrane</keyword>
<reference evidence="3 4" key="1">
    <citation type="submission" date="2018-05" db="EMBL/GenBank/DDBJ databases">
        <title>Genomic Encyclopedia of Type Strains, Phase IV (KMG-IV): sequencing the most valuable type-strain genomes for metagenomic binning, comparative biology and taxonomic classification.</title>
        <authorList>
            <person name="Goeker M."/>
        </authorList>
    </citation>
    <scope>NUCLEOTIDE SEQUENCE [LARGE SCALE GENOMIC DNA]</scope>
    <source>
        <strain evidence="3 4">DSM 16097</strain>
    </source>
</reference>
<feature type="transmembrane region" description="Helical" evidence="1">
    <location>
        <begin position="45"/>
        <end position="66"/>
    </location>
</feature>
<keyword evidence="2" id="KW-0732">Signal</keyword>
<sequence length="81" mass="7836">MKKIAALSIVAAVLAANVAYAEQVQPLTSTAATQGDGLAGLLGTTFGGGTIIAATLVAGIIIVTILGDSGTTSTTVFTGEV</sequence>
<evidence type="ECO:0000256" key="2">
    <source>
        <dbReference type="SAM" id="SignalP"/>
    </source>
</evidence>
<organism evidence="3 4">
    <name type="scientific">Roseicyclus mahoneyensis</name>
    <dbReference type="NCBI Taxonomy" id="164332"/>
    <lineage>
        <taxon>Bacteria</taxon>
        <taxon>Pseudomonadati</taxon>
        <taxon>Pseudomonadota</taxon>
        <taxon>Alphaproteobacteria</taxon>
        <taxon>Rhodobacterales</taxon>
        <taxon>Roseobacteraceae</taxon>
        <taxon>Roseicyclus</taxon>
    </lineage>
</organism>
<dbReference type="EMBL" id="QGGW01000004">
    <property type="protein sequence ID" value="PWK60538.1"/>
    <property type="molecule type" value="Genomic_DNA"/>
</dbReference>
<feature type="signal peptide" evidence="2">
    <location>
        <begin position="1"/>
        <end position="21"/>
    </location>
</feature>
<evidence type="ECO:0000256" key="1">
    <source>
        <dbReference type="SAM" id="Phobius"/>
    </source>
</evidence>
<dbReference type="RefSeq" id="WP_109667838.1">
    <property type="nucleotide sequence ID" value="NZ_QGGW01000004.1"/>
</dbReference>
<comment type="caution">
    <text evidence="3">The sequence shown here is derived from an EMBL/GenBank/DDBJ whole genome shotgun (WGS) entry which is preliminary data.</text>
</comment>
<accession>A0A316GKM3</accession>
<name>A0A316GKM3_9RHOB</name>
<proteinExistence type="predicted"/>
<evidence type="ECO:0000313" key="3">
    <source>
        <dbReference type="EMBL" id="PWK60538.1"/>
    </source>
</evidence>